<reference evidence="2" key="1">
    <citation type="journal article" date="2010" name="Stand. Genomic Sci.">
        <title>Complete genome sequence of Syntrophothermus lipocalidus type strain (TGB-C1T).</title>
        <authorList>
            <consortium name="US DOE Joint Genome Institute (JGI-PGF)"/>
            <person name="Djao O."/>
            <person name="Zhang X."/>
            <person name="Lucas S."/>
            <person name="Lapidus A."/>
            <person name="Glavina Del Rio T."/>
            <person name="Nolan M."/>
            <person name="Tice H."/>
            <person name="Cheng J."/>
            <person name="Han C."/>
            <person name="Tapia R."/>
            <person name="Goodwin L."/>
            <person name="Pitluck S."/>
            <person name="Liolios K."/>
            <person name="Ivanova N."/>
            <person name="Mavromatis K."/>
            <person name="Mikhailova N."/>
            <person name="Ovchinnikova G."/>
            <person name="Pati A."/>
            <person name="Brambilla E."/>
            <person name="Chen A."/>
            <person name="Palaniappan K."/>
            <person name="Land M."/>
            <person name="Hauser L."/>
            <person name="Chang Y."/>
            <person name="Jeffries C."/>
            <person name="Rohde M."/>
            <person name="Sikorski J."/>
            <person name="Spring S."/>
            <person name="Goker M."/>
            <person name="Detter J."/>
            <person name="Woyke T."/>
            <person name="Bristow J."/>
            <person name="Eisen J."/>
            <person name="Markowitz V."/>
            <person name="Hugenholtz P."/>
            <person name="Kyrpides N."/>
            <person name="Klenk H."/>
        </authorList>
    </citation>
    <scope>NUCLEOTIDE SEQUENCE [LARGE SCALE GENOMIC DNA]</scope>
    <source>
        <strain evidence="2">DSM 12680 / TGB-C1</strain>
    </source>
</reference>
<reference evidence="1 2" key="2">
    <citation type="journal article" date="2010" name="Stand. Genomic Sci.">
        <title>Complete genome sequence of Syntrophothermus lipocalidus type strain (TGB-C1).</title>
        <authorList>
            <person name="Djao O.D."/>
            <person name="Zhang X."/>
            <person name="Lucas S."/>
            <person name="Lapidus A."/>
            <person name="Del Rio T.G."/>
            <person name="Nolan M."/>
            <person name="Tice H."/>
            <person name="Cheng J.F."/>
            <person name="Han C."/>
            <person name="Tapia R."/>
            <person name="Goodwin L."/>
            <person name="Pitluck S."/>
            <person name="Liolios K."/>
            <person name="Ivanova N."/>
            <person name="Mavromatis K."/>
            <person name="Mikhailova N."/>
            <person name="Ovchinnikova G."/>
            <person name="Pati A."/>
            <person name="Brambilla E."/>
            <person name="Chen A."/>
            <person name="Palaniappan K."/>
            <person name="Land M."/>
            <person name="Hauser L."/>
            <person name="Chang Y.J."/>
            <person name="Jeffries C.D."/>
            <person name="Rohde M."/>
            <person name="Sikorski J."/>
            <person name="Spring S."/>
            <person name="Goker M."/>
            <person name="Detter J.C."/>
            <person name="Woyke T."/>
            <person name="Bristow J."/>
            <person name="Eisen J.A."/>
            <person name="Markowitz V."/>
            <person name="Hugenholtz P."/>
            <person name="Kyrpides N.C."/>
            <person name="Klenk H.P."/>
        </authorList>
    </citation>
    <scope>NUCLEOTIDE SEQUENCE [LARGE SCALE GENOMIC DNA]</scope>
    <source>
        <strain evidence="2">DSM 12680 / TGB-C1</strain>
    </source>
</reference>
<dbReference type="HOGENOM" id="CLU_070010_3_0_9"/>
<sequence length="211" mass="22965">MKLTWYGHACFLIEGNGVKILTDPFDKSVGYPIPQVTPDIVTVSHEHYDHNAVGSVKGSFLVVRGPGEHSAKGVKIKGVATYHDRSGGKERGKNTVFVLEVEGIKIAHLGDLGHVLTPAQVEEIGSVDVLLVPVGGTYTIDADDAVKVVNQLDPQVVVPMHFKTPHCQINIAPVEGFLKNYAKAIKKPYLELTGVDRTGEKQVTVLDYFQK</sequence>
<accession>D7CK72</accession>
<evidence type="ECO:0000313" key="2">
    <source>
        <dbReference type="Proteomes" id="UP000000378"/>
    </source>
</evidence>
<dbReference type="KEGG" id="slp:Slip_2317"/>
<evidence type="ECO:0000313" key="1">
    <source>
        <dbReference type="EMBL" id="ADI03056.1"/>
    </source>
</evidence>
<dbReference type="EMBL" id="CP002048">
    <property type="protein sequence ID" value="ADI03056.1"/>
    <property type="molecule type" value="Genomic_DNA"/>
</dbReference>
<dbReference type="STRING" id="643648.Slip_2317"/>
<dbReference type="PANTHER" id="PTHR42967">
    <property type="entry name" value="METAL DEPENDENT HYDROLASE"/>
    <property type="match status" value="1"/>
</dbReference>
<proteinExistence type="predicted"/>
<dbReference type="Pfam" id="PF13483">
    <property type="entry name" value="Lactamase_B_3"/>
    <property type="match status" value="1"/>
</dbReference>
<protein>
    <recommendedName>
        <fullName evidence="3">Zn-dependent hydrolase of the beta-lactamase fold-like protein</fullName>
    </recommendedName>
</protein>
<dbReference type="OrthoDB" id="9789133at2"/>
<dbReference type="Proteomes" id="UP000000378">
    <property type="component" value="Chromosome"/>
</dbReference>
<dbReference type="PANTHER" id="PTHR42967:SF1">
    <property type="entry name" value="MBL FOLD METALLO-HYDROLASE"/>
    <property type="match status" value="1"/>
</dbReference>
<dbReference type="InterPro" id="IPR036866">
    <property type="entry name" value="RibonucZ/Hydroxyglut_hydro"/>
</dbReference>
<dbReference type="RefSeq" id="WP_013176458.1">
    <property type="nucleotide sequence ID" value="NC_014220.1"/>
</dbReference>
<name>D7CK72_SYNLT</name>
<dbReference type="AlphaFoldDB" id="D7CK72"/>
<gene>
    <name evidence="1" type="ordered locus">Slip_2317</name>
</gene>
<evidence type="ECO:0008006" key="3">
    <source>
        <dbReference type="Google" id="ProtNLM"/>
    </source>
</evidence>
<keyword evidence="2" id="KW-1185">Reference proteome</keyword>
<dbReference type="Gene3D" id="3.60.15.10">
    <property type="entry name" value="Ribonuclease Z/Hydroxyacylglutathione hydrolase-like"/>
    <property type="match status" value="1"/>
</dbReference>
<organism evidence="1 2">
    <name type="scientific">Syntrophothermus lipocalidus (strain DSM 12680 / TGB-C1)</name>
    <dbReference type="NCBI Taxonomy" id="643648"/>
    <lineage>
        <taxon>Bacteria</taxon>
        <taxon>Bacillati</taxon>
        <taxon>Bacillota</taxon>
        <taxon>Clostridia</taxon>
        <taxon>Eubacteriales</taxon>
        <taxon>Syntrophomonadaceae</taxon>
        <taxon>Syntrophothermus</taxon>
    </lineage>
</organism>
<dbReference type="SUPFAM" id="SSF56281">
    <property type="entry name" value="Metallo-hydrolase/oxidoreductase"/>
    <property type="match status" value="1"/>
</dbReference>
<dbReference type="eggNOG" id="COG2220">
    <property type="taxonomic scope" value="Bacteria"/>
</dbReference>